<proteinExistence type="predicted"/>
<dbReference type="EMBL" id="CP036268">
    <property type="protein sequence ID" value="QDT38404.1"/>
    <property type="molecule type" value="Genomic_DNA"/>
</dbReference>
<evidence type="ECO:0000313" key="2">
    <source>
        <dbReference type="Proteomes" id="UP000317318"/>
    </source>
</evidence>
<dbReference type="Proteomes" id="UP000317318">
    <property type="component" value="Chromosome"/>
</dbReference>
<reference evidence="1 2" key="1">
    <citation type="submission" date="2019-02" db="EMBL/GenBank/DDBJ databases">
        <title>Deep-cultivation of Planctomycetes and their phenomic and genomic characterization uncovers novel biology.</title>
        <authorList>
            <person name="Wiegand S."/>
            <person name="Jogler M."/>
            <person name="Boedeker C."/>
            <person name="Pinto D."/>
            <person name="Vollmers J."/>
            <person name="Rivas-Marin E."/>
            <person name="Kohn T."/>
            <person name="Peeters S.H."/>
            <person name="Heuer A."/>
            <person name="Rast P."/>
            <person name="Oberbeckmann S."/>
            <person name="Bunk B."/>
            <person name="Jeske O."/>
            <person name="Meyerdierks A."/>
            <person name="Storesund J.E."/>
            <person name="Kallscheuer N."/>
            <person name="Luecker S."/>
            <person name="Lage O.M."/>
            <person name="Pohl T."/>
            <person name="Merkel B.J."/>
            <person name="Hornburger P."/>
            <person name="Mueller R.-W."/>
            <person name="Bruemmer F."/>
            <person name="Labrenz M."/>
            <person name="Spormann A.M."/>
            <person name="Op den Camp H."/>
            <person name="Overmann J."/>
            <person name="Amann R."/>
            <person name="Jetten M.S.M."/>
            <person name="Mascher T."/>
            <person name="Medema M.H."/>
            <person name="Devos D.P."/>
            <person name="Kaster A.-K."/>
            <person name="Ovreas L."/>
            <person name="Rohde M."/>
            <person name="Galperin M.Y."/>
            <person name="Jogler C."/>
        </authorList>
    </citation>
    <scope>NUCLEOTIDE SEQUENCE [LARGE SCALE GENOMIC DNA]</scope>
    <source>
        <strain evidence="1 2">Pan189</strain>
    </source>
</reference>
<keyword evidence="2" id="KW-1185">Reference proteome</keyword>
<accession>A0A517R3F4</accession>
<dbReference type="OrthoDB" id="287940at2"/>
<dbReference type="KEGG" id="svp:Pan189_27970"/>
<evidence type="ECO:0000313" key="1">
    <source>
        <dbReference type="EMBL" id="QDT38404.1"/>
    </source>
</evidence>
<dbReference type="RefSeq" id="WP_145364514.1">
    <property type="nucleotide sequence ID" value="NZ_CP036268.1"/>
</dbReference>
<dbReference type="AlphaFoldDB" id="A0A517R3F4"/>
<sequence length="62" mass="7229">MQVVLSEFHEDEECVWCQKERECVVATFSDEFLKDAPLCWKCLQTAFRVRSSQAESADPESR</sequence>
<gene>
    <name evidence="1" type="ORF">Pan189_27970</name>
</gene>
<protein>
    <submittedName>
        <fullName evidence="1">Uncharacterized protein</fullName>
    </submittedName>
</protein>
<organism evidence="1 2">
    <name type="scientific">Stratiformator vulcanicus</name>
    <dbReference type="NCBI Taxonomy" id="2527980"/>
    <lineage>
        <taxon>Bacteria</taxon>
        <taxon>Pseudomonadati</taxon>
        <taxon>Planctomycetota</taxon>
        <taxon>Planctomycetia</taxon>
        <taxon>Planctomycetales</taxon>
        <taxon>Planctomycetaceae</taxon>
        <taxon>Stratiformator</taxon>
    </lineage>
</organism>
<name>A0A517R3F4_9PLAN</name>